<dbReference type="Proteomes" id="UP000236584">
    <property type="component" value="Chromosome"/>
</dbReference>
<organism evidence="10 11">
    <name type="scientific">Salinigranum rubrum</name>
    <dbReference type="NCBI Taxonomy" id="755307"/>
    <lineage>
        <taxon>Archaea</taxon>
        <taxon>Methanobacteriati</taxon>
        <taxon>Methanobacteriota</taxon>
        <taxon>Stenosarchaea group</taxon>
        <taxon>Halobacteria</taxon>
        <taxon>Halobacteriales</taxon>
        <taxon>Haloferacaceae</taxon>
        <taxon>Salinigranum</taxon>
    </lineage>
</organism>
<accession>A0A2I8VIN6</accession>
<feature type="transmembrane region" description="Helical" evidence="8">
    <location>
        <begin position="6"/>
        <end position="31"/>
    </location>
</feature>
<keyword evidence="11" id="KW-1185">Reference proteome</keyword>
<evidence type="ECO:0000256" key="3">
    <source>
        <dbReference type="ARBA" id="ARBA00022679"/>
    </source>
</evidence>
<keyword evidence="5 10" id="KW-0418">Kinase</keyword>
<evidence type="ECO:0000313" key="11">
    <source>
        <dbReference type="Proteomes" id="UP000236584"/>
    </source>
</evidence>
<dbReference type="Pfam" id="PF16927">
    <property type="entry name" value="HisKA_7TM"/>
    <property type="match status" value="1"/>
</dbReference>
<dbReference type="Gene3D" id="3.30.565.10">
    <property type="entry name" value="Histidine kinase-like ATPase, C-terminal domain"/>
    <property type="match status" value="1"/>
</dbReference>
<dbReference type="RefSeq" id="WP_103425468.1">
    <property type="nucleotide sequence ID" value="NZ_CP026309.1"/>
</dbReference>
<keyword evidence="3" id="KW-0808">Transferase</keyword>
<reference evidence="10 11" key="1">
    <citation type="submission" date="2018-01" db="EMBL/GenBank/DDBJ databases">
        <title>Complete genome sequence of Salinigranum rubrum GX10T, an extremely halophilic archaeon isolated from a marine solar saltern.</title>
        <authorList>
            <person name="Han S."/>
        </authorList>
    </citation>
    <scope>NUCLEOTIDE SEQUENCE [LARGE SCALE GENOMIC DNA]</scope>
    <source>
        <strain evidence="10 11">GX10</strain>
    </source>
</reference>
<keyword evidence="8" id="KW-1133">Transmembrane helix</keyword>
<dbReference type="InterPro" id="IPR003661">
    <property type="entry name" value="HisK_dim/P_dom"/>
</dbReference>
<dbReference type="GO" id="GO:0000155">
    <property type="term" value="F:phosphorelay sensor kinase activity"/>
    <property type="evidence" value="ECO:0007669"/>
    <property type="project" value="InterPro"/>
</dbReference>
<dbReference type="AlphaFoldDB" id="A0A2I8VIN6"/>
<evidence type="ECO:0000256" key="5">
    <source>
        <dbReference type="ARBA" id="ARBA00022777"/>
    </source>
</evidence>
<proteinExistence type="predicted"/>
<feature type="transmembrane region" description="Helical" evidence="8">
    <location>
        <begin position="181"/>
        <end position="202"/>
    </location>
</feature>
<feature type="transmembrane region" description="Helical" evidence="8">
    <location>
        <begin position="149"/>
        <end position="169"/>
    </location>
</feature>
<dbReference type="CDD" id="cd00082">
    <property type="entry name" value="HisKA"/>
    <property type="match status" value="1"/>
</dbReference>
<dbReference type="PANTHER" id="PTHR42878:SF7">
    <property type="entry name" value="SENSOR HISTIDINE KINASE GLRK"/>
    <property type="match status" value="1"/>
</dbReference>
<evidence type="ECO:0000256" key="8">
    <source>
        <dbReference type="SAM" id="Phobius"/>
    </source>
</evidence>
<feature type="transmembrane region" description="Helical" evidence="8">
    <location>
        <begin position="110"/>
        <end position="129"/>
    </location>
</feature>
<dbReference type="GO" id="GO:0000156">
    <property type="term" value="F:phosphorelay response regulator activity"/>
    <property type="evidence" value="ECO:0007669"/>
    <property type="project" value="TreeGrafter"/>
</dbReference>
<dbReference type="InterPro" id="IPR036890">
    <property type="entry name" value="HATPase_C_sf"/>
</dbReference>
<dbReference type="InterPro" id="IPR036097">
    <property type="entry name" value="HisK_dim/P_sf"/>
</dbReference>
<dbReference type="EC" id="2.7.13.3" evidence="2"/>
<evidence type="ECO:0000256" key="7">
    <source>
        <dbReference type="ARBA" id="ARBA00023012"/>
    </source>
</evidence>
<keyword evidence="8" id="KW-0472">Membrane</keyword>
<sequence>MELFGVSVLFLGYVLAYATATLVCGAALVRARQVEDAETRRGLVALFVGSGGWAAWELGFLVAPTPGLKYASYLASLVVGLTTVGAWLYFCSAYTGRSFHTNPTYRRVAVAVYLAIVAVKVTNPIHGLYFTTAFVTRPFPHLTVMHGTFHWVITGLSYALVSVGFFMLYELFLEADYDTRSLGVVAGLTGLPVLFDILGFTTPALLDMNYEPLGVAVFAVGVLYVFEEQFLAVQLTDGVDDPVVYLDSEGRIRQFNERARALFPALSGSVGTALSTTLPDVAGRLDSEENVLDVTHGGEQRHYLVSDTSFTLGQTDIGRIVVFTDVTRTERQRRELDRQNEQLEGFAAAIRHELLNTLQIVSGRVTIAGEALQDGDVRTARESLRTASKTADRMSGIVDDLARLARQGQTLDSTDCVDVSTVAQGAWDGVETDGLSLTLRTEGSIDADAGRTHGLFESAFAFARHNGATVVDVTLREDGFTITDDGKPIGDADPEDFFAYGVSVPDAASGMLLPNLRTLARTHGWEATIDTAYTEGIRIVVSGVDVRLSADGSDAERQVA</sequence>
<evidence type="ECO:0000256" key="4">
    <source>
        <dbReference type="ARBA" id="ARBA00022741"/>
    </source>
</evidence>
<dbReference type="GO" id="GO:0030295">
    <property type="term" value="F:protein kinase activator activity"/>
    <property type="evidence" value="ECO:0007669"/>
    <property type="project" value="TreeGrafter"/>
</dbReference>
<dbReference type="GO" id="GO:0007234">
    <property type="term" value="P:osmosensory signaling via phosphorelay pathway"/>
    <property type="evidence" value="ECO:0007669"/>
    <property type="project" value="TreeGrafter"/>
</dbReference>
<dbReference type="SMART" id="SM00388">
    <property type="entry name" value="HisKA"/>
    <property type="match status" value="1"/>
</dbReference>
<dbReference type="OrthoDB" id="8127at2157"/>
<evidence type="ECO:0000256" key="6">
    <source>
        <dbReference type="ARBA" id="ARBA00022840"/>
    </source>
</evidence>
<name>A0A2I8VIN6_9EURY</name>
<evidence type="ECO:0000256" key="1">
    <source>
        <dbReference type="ARBA" id="ARBA00000085"/>
    </source>
</evidence>
<dbReference type="SUPFAM" id="SSF47384">
    <property type="entry name" value="Homodimeric domain of signal transducing histidine kinase"/>
    <property type="match status" value="1"/>
</dbReference>
<dbReference type="InterPro" id="IPR050351">
    <property type="entry name" value="BphY/WalK/GraS-like"/>
</dbReference>
<evidence type="ECO:0000256" key="2">
    <source>
        <dbReference type="ARBA" id="ARBA00012438"/>
    </source>
</evidence>
<keyword evidence="7" id="KW-0902">Two-component regulatory system</keyword>
<dbReference type="EMBL" id="CP026309">
    <property type="protein sequence ID" value="AUV81780.1"/>
    <property type="molecule type" value="Genomic_DNA"/>
</dbReference>
<dbReference type="Gene3D" id="3.30.450.20">
    <property type="entry name" value="PAS domain"/>
    <property type="match status" value="1"/>
</dbReference>
<dbReference type="InterPro" id="IPR031621">
    <property type="entry name" value="HisKA_7TM"/>
</dbReference>
<feature type="transmembrane region" description="Helical" evidence="8">
    <location>
        <begin position="43"/>
        <end position="64"/>
    </location>
</feature>
<dbReference type="PANTHER" id="PTHR42878">
    <property type="entry name" value="TWO-COMPONENT HISTIDINE KINASE"/>
    <property type="match status" value="1"/>
</dbReference>
<dbReference type="GeneID" id="35592236"/>
<dbReference type="KEGG" id="srub:C2R22_09060"/>
<feature type="domain" description="Signal transduction histidine kinase dimerisation/phosphoacceptor" evidence="9">
    <location>
        <begin position="342"/>
        <end position="410"/>
    </location>
</feature>
<keyword evidence="6" id="KW-0067">ATP-binding</keyword>
<protein>
    <recommendedName>
        <fullName evidence="2">histidine kinase</fullName>
        <ecNumber evidence="2">2.7.13.3</ecNumber>
    </recommendedName>
</protein>
<evidence type="ECO:0000313" key="10">
    <source>
        <dbReference type="EMBL" id="AUV81780.1"/>
    </source>
</evidence>
<gene>
    <name evidence="10" type="ORF">C2R22_09060</name>
</gene>
<feature type="transmembrane region" description="Helical" evidence="8">
    <location>
        <begin position="70"/>
        <end position="90"/>
    </location>
</feature>
<dbReference type="GO" id="GO:0005524">
    <property type="term" value="F:ATP binding"/>
    <property type="evidence" value="ECO:0007669"/>
    <property type="project" value="UniProtKB-KW"/>
</dbReference>
<keyword evidence="8" id="KW-0812">Transmembrane</keyword>
<comment type="catalytic activity">
    <reaction evidence="1">
        <text>ATP + protein L-histidine = ADP + protein N-phospho-L-histidine.</text>
        <dbReference type="EC" id="2.7.13.3"/>
    </reaction>
</comment>
<evidence type="ECO:0000259" key="9">
    <source>
        <dbReference type="SMART" id="SM00388"/>
    </source>
</evidence>
<keyword evidence="4" id="KW-0547">Nucleotide-binding</keyword>